<dbReference type="InterPro" id="IPR028090">
    <property type="entry name" value="JAB_dom_prok"/>
</dbReference>
<keyword evidence="5" id="KW-0482">Metalloprotease</keyword>
<dbReference type="EMBL" id="CP132304">
    <property type="protein sequence ID" value="WLS00722.1"/>
    <property type="molecule type" value="Genomic_DNA"/>
</dbReference>
<dbReference type="GO" id="GO:0008641">
    <property type="term" value="F:ubiquitin-like modifier activating enzyme activity"/>
    <property type="evidence" value="ECO:0007669"/>
    <property type="project" value="InterPro"/>
</dbReference>
<evidence type="ECO:0000256" key="1">
    <source>
        <dbReference type="ARBA" id="ARBA00022670"/>
    </source>
</evidence>
<sequence length="470" mass="51854">MMAPDLTITNHHLALLGETLCRSDGLEHAAYVLFGTSRIGKDPFDHEPRLRLLVKEVLPVLDEEITSADHQHISWSTKRFVELLSRADREGLQLGIAHSHPGGPSHFSGQDDRNEAELVRLAQNRNGDEAVMPSLLFVRGRLVAGRVWLTQATVTDLSYARTIGGNWTTTFFAEPERGHAPALVRQELALGAGFTTQIGHLRVGVVGAGGTGSPMLQQLPRMGVKHITVFDPDRVEHSNLNRLYGATWQDAEEGVKKVEVAKREIERMGLGTQVMTFDSWIGSAECRDALKSMDLIFGCTDDHDGRLLLNRLAYYYLIPVIDVGLSLRVAERHGISCLEADGRVTVVEPGNSCLVYRRIVNASVAAEEALRRTDPEEFERRKAEAYVRGEGNPSPAVISFTTSVATMAVEELIQRVNRFRGAEGDVANRVRKFHLLEDFRPGAKKEPCRICGSDRAHGAGDVQPFLGRAG</sequence>
<evidence type="ECO:0000313" key="8">
    <source>
        <dbReference type="EMBL" id="WLS00722.1"/>
    </source>
</evidence>
<dbReference type="Pfam" id="PF00899">
    <property type="entry name" value="ThiF"/>
    <property type="match status" value="1"/>
</dbReference>
<feature type="domain" description="THIF-type NAD/FAD binding fold" evidence="6">
    <location>
        <begin position="189"/>
        <end position="439"/>
    </location>
</feature>
<dbReference type="SUPFAM" id="SSF69572">
    <property type="entry name" value="Activating enzymes of the ubiquitin-like proteins"/>
    <property type="match status" value="1"/>
</dbReference>
<keyword evidence="3" id="KW-0378">Hydrolase</keyword>
<dbReference type="InterPro" id="IPR000594">
    <property type="entry name" value="ThiF_NAD_FAD-bd"/>
</dbReference>
<evidence type="ECO:0000259" key="6">
    <source>
        <dbReference type="Pfam" id="PF00899"/>
    </source>
</evidence>
<organism evidence="8 9">
    <name type="scientific">Shinella sumterensis</name>
    <dbReference type="NCBI Taxonomy" id="1967501"/>
    <lineage>
        <taxon>Bacteria</taxon>
        <taxon>Pseudomonadati</taxon>
        <taxon>Pseudomonadota</taxon>
        <taxon>Alphaproteobacteria</taxon>
        <taxon>Hyphomicrobiales</taxon>
        <taxon>Rhizobiaceae</taxon>
        <taxon>Shinella</taxon>
    </lineage>
</organism>
<dbReference type="GO" id="GO:0008237">
    <property type="term" value="F:metallopeptidase activity"/>
    <property type="evidence" value="ECO:0007669"/>
    <property type="project" value="UniProtKB-KW"/>
</dbReference>
<gene>
    <name evidence="8" type="ORF">Q9313_24475</name>
</gene>
<protein>
    <submittedName>
        <fullName evidence="8">ThiF family adenylyltransferase</fullName>
    </submittedName>
</protein>
<keyword evidence="2" id="KW-0479">Metal-binding</keyword>
<geneLocation type="plasmid" evidence="8 9">
    <name>unnamed2</name>
</geneLocation>
<dbReference type="GO" id="GO:0004792">
    <property type="term" value="F:thiosulfate-cyanide sulfurtransferase activity"/>
    <property type="evidence" value="ECO:0007669"/>
    <property type="project" value="TreeGrafter"/>
</dbReference>
<feature type="domain" description="JAB" evidence="7">
    <location>
        <begin position="13"/>
        <end position="119"/>
    </location>
</feature>
<keyword evidence="4" id="KW-0862">Zinc</keyword>
<dbReference type="AlphaFoldDB" id="A0AA50CUP6"/>
<evidence type="ECO:0000256" key="5">
    <source>
        <dbReference type="ARBA" id="ARBA00023049"/>
    </source>
</evidence>
<accession>A0AA50CUP6</accession>
<dbReference type="GO" id="GO:0006508">
    <property type="term" value="P:proteolysis"/>
    <property type="evidence" value="ECO:0007669"/>
    <property type="project" value="UniProtKB-KW"/>
</dbReference>
<evidence type="ECO:0000256" key="2">
    <source>
        <dbReference type="ARBA" id="ARBA00022723"/>
    </source>
</evidence>
<dbReference type="RefSeq" id="WP_306040613.1">
    <property type="nucleotide sequence ID" value="NZ_CP132304.1"/>
</dbReference>
<dbReference type="Gene3D" id="3.40.50.720">
    <property type="entry name" value="NAD(P)-binding Rossmann-like Domain"/>
    <property type="match status" value="1"/>
</dbReference>
<dbReference type="GO" id="GO:0046872">
    <property type="term" value="F:metal ion binding"/>
    <property type="evidence" value="ECO:0007669"/>
    <property type="project" value="UniProtKB-KW"/>
</dbReference>
<evidence type="ECO:0000259" key="7">
    <source>
        <dbReference type="Pfam" id="PF14464"/>
    </source>
</evidence>
<dbReference type="PANTHER" id="PTHR10953:SF247">
    <property type="entry name" value="SLL6053 PROTEIN"/>
    <property type="match status" value="1"/>
</dbReference>
<reference evidence="8 9" key="1">
    <citation type="submission" date="2023-08" db="EMBL/GenBank/DDBJ databases">
        <title>Pathogen: clinical or host-associated sample.</title>
        <authorList>
            <person name="Hergert J."/>
            <person name="Casey R."/>
            <person name="Wagner J."/>
            <person name="Young E.L."/>
            <person name="Oakeson K.F."/>
        </authorList>
    </citation>
    <scope>NUCLEOTIDE SEQUENCE [LARGE SCALE GENOMIC DNA]</scope>
    <source>
        <strain evidence="8 9">1760953</strain>
        <plasmid evidence="8 9">unnamed2</plasmid>
    </source>
</reference>
<evidence type="ECO:0000313" key="9">
    <source>
        <dbReference type="Proteomes" id="UP001234585"/>
    </source>
</evidence>
<proteinExistence type="predicted"/>
<dbReference type="GO" id="GO:0016779">
    <property type="term" value="F:nucleotidyltransferase activity"/>
    <property type="evidence" value="ECO:0007669"/>
    <property type="project" value="UniProtKB-KW"/>
</dbReference>
<keyword evidence="9" id="KW-1185">Reference proteome</keyword>
<dbReference type="PANTHER" id="PTHR10953">
    <property type="entry name" value="UBIQUITIN-ACTIVATING ENZYME E1"/>
    <property type="match status" value="1"/>
</dbReference>
<keyword evidence="8" id="KW-0548">Nucleotidyltransferase</keyword>
<keyword evidence="8" id="KW-0808">Transferase</keyword>
<dbReference type="Proteomes" id="UP001234585">
    <property type="component" value="Plasmid unnamed2"/>
</dbReference>
<dbReference type="InterPro" id="IPR035985">
    <property type="entry name" value="Ubiquitin-activating_enz"/>
</dbReference>
<keyword evidence="8" id="KW-0614">Plasmid</keyword>
<dbReference type="Pfam" id="PF14464">
    <property type="entry name" value="Prok-JAB"/>
    <property type="match status" value="1"/>
</dbReference>
<dbReference type="GO" id="GO:0005737">
    <property type="term" value="C:cytoplasm"/>
    <property type="evidence" value="ECO:0007669"/>
    <property type="project" value="TreeGrafter"/>
</dbReference>
<name>A0AA50CUP6_9HYPH</name>
<evidence type="ECO:0000256" key="4">
    <source>
        <dbReference type="ARBA" id="ARBA00022833"/>
    </source>
</evidence>
<dbReference type="InterPro" id="IPR045886">
    <property type="entry name" value="ThiF/MoeB/HesA"/>
</dbReference>
<dbReference type="CDD" id="cd01483">
    <property type="entry name" value="E1_enzyme_family"/>
    <property type="match status" value="1"/>
</dbReference>
<keyword evidence="1" id="KW-0645">Protease</keyword>
<evidence type="ECO:0000256" key="3">
    <source>
        <dbReference type="ARBA" id="ARBA00022801"/>
    </source>
</evidence>